<dbReference type="InterPro" id="IPR029045">
    <property type="entry name" value="ClpP/crotonase-like_dom_sf"/>
</dbReference>
<dbReference type="AlphaFoldDB" id="A0A2S1LN83"/>
<dbReference type="EMBL" id="CP020919">
    <property type="protein sequence ID" value="AWG25148.1"/>
    <property type="molecule type" value="Genomic_DNA"/>
</dbReference>
<evidence type="ECO:0000256" key="1">
    <source>
        <dbReference type="SAM" id="SignalP"/>
    </source>
</evidence>
<reference evidence="3 4" key="1">
    <citation type="submission" date="2017-04" db="EMBL/GenBank/DDBJ databases">
        <title>Complete genome sequence of Flavobacterium kingsejong AJ004.</title>
        <authorList>
            <person name="Lee P.C."/>
        </authorList>
    </citation>
    <scope>NUCLEOTIDE SEQUENCE [LARGE SCALE GENOMIC DNA]</scope>
    <source>
        <strain evidence="3 4">AJ004</strain>
    </source>
</reference>
<dbReference type="SUPFAM" id="SSF52096">
    <property type="entry name" value="ClpP/crotonase"/>
    <property type="match status" value="1"/>
</dbReference>
<dbReference type="OrthoDB" id="2327485at2"/>
<dbReference type="InterPro" id="IPR005151">
    <property type="entry name" value="Tail-specific_protease"/>
</dbReference>
<gene>
    <name evidence="3" type="ORF">FK004_07825</name>
</gene>
<name>A0A2S1LN83_9FLAO</name>
<organism evidence="3 4">
    <name type="scientific">Flavobacterium kingsejongi</name>
    <dbReference type="NCBI Taxonomy" id="1678728"/>
    <lineage>
        <taxon>Bacteria</taxon>
        <taxon>Pseudomonadati</taxon>
        <taxon>Bacteroidota</taxon>
        <taxon>Flavobacteriia</taxon>
        <taxon>Flavobacteriales</taxon>
        <taxon>Flavobacteriaceae</taxon>
        <taxon>Flavobacterium</taxon>
    </lineage>
</organism>
<feature type="signal peptide" evidence="1">
    <location>
        <begin position="1"/>
        <end position="17"/>
    </location>
</feature>
<dbReference type="GO" id="GO:0006508">
    <property type="term" value="P:proteolysis"/>
    <property type="evidence" value="ECO:0007669"/>
    <property type="project" value="InterPro"/>
</dbReference>
<evidence type="ECO:0000259" key="2">
    <source>
        <dbReference type="Pfam" id="PF03572"/>
    </source>
</evidence>
<evidence type="ECO:0000313" key="4">
    <source>
        <dbReference type="Proteomes" id="UP000244677"/>
    </source>
</evidence>
<dbReference type="Proteomes" id="UP000244677">
    <property type="component" value="Chromosome"/>
</dbReference>
<protein>
    <recommendedName>
        <fullName evidence="2">Tail specific protease domain-containing protein</fullName>
    </recommendedName>
</protein>
<dbReference type="GO" id="GO:0004175">
    <property type="term" value="F:endopeptidase activity"/>
    <property type="evidence" value="ECO:0007669"/>
    <property type="project" value="TreeGrafter"/>
</dbReference>
<feature type="chain" id="PRO_5015510660" description="Tail specific protease domain-containing protein" evidence="1">
    <location>
        <begin position="18"/>
        <end position="478"/>
    </location>
</feature>
<dbReference type="KEGG" id="fki:FK004_07825"/>
<dbReference type="Gene3D" id="3.90.226.10">
    <property type="entry name" value="2-enoyl-CoA Hydratase, Chain A, domain 1"/>
    <property type="match status" value="1"/>
</dbReference>
<dbReference type="Pfam" id="PF03572">
    <property type="entry name" value="Peptidase_S41"/>
    <property type="match status" value="1"/>
</dbReference>
<dbReference type="PANTHER" id="PTHR32060:SF30">
    <property type="entry name" value="CARBOXY-TERMINAL PROCESSING PROTEASE CTPA"/>
    <property type="match status" value="1"/>
</dbReference>
<dbReference type="GO" id="GO:0008236">
    <property type="term" value="F:serine-type peptidase activity"/>
    <property type="evidence" value="ECO:0007669"/>
    <property type="project" value="InterPro"/>
</dbReference>
<keyword evidence="1" id="KW-0732">Signal</keyword>
<feature type="domain" description="Tail specific protease" evidence="2">
    <location>
        <begin position="248"/>
        <end position="457"/>
    </location>
</feature>
<evidence type="ECO:0000313" key="3">
    <source>
        <dbReference type="EMBL" id="AWG25148.1"/>
    </source>
</evidence>
<sequence>MKKLLLLLLLFPGFLLAQDCSCEANFLWLKKTFEENDAGFQYALDRKGTAEYEKHTALYAEKVKSITSPTACSTTLMEWLLFFRKAHLSVSPKDNTTATTVVSNSQVPWKTYEISDKKLQKQLESAGEKGFEGIWKTDPYTIGILKTGTGYVGFIIAAPGTNWQKNQIKLILKPNATHGTYDGEFYMRNYATQHFENAELIGKNILNLGPFMLKRVNPKQEDSPEIQLYSELLTAAQPMIKEVNKNTLLLRIPSFAPSNKKAIDSLLKTYHNQITSTENLIIDIRGNGGGSDGSYNKIIPYLYTNPIRIVGLELYSTLLNNQRMEGFLSEPGITEAEKKEIQKDLAMLNANLGKFVNLSGDNIVYTQKMDSVYAYPKNVAVLIDENNGSTAEQFLLAAKQSRKVKLFGTTTFGVLDISNMHFVDSPCTTLTLGYSLSKSFRIPDMTIDDKGIQPDFYMDKSIPKQDWVPFVVKILNND</sequence>
<dbReference type="GO" id="GO:0030288">
    <property type="term" value="C:outer membrane-bounded periplasmic space"/>
    <property type="evidence" value="ECO:0007669"/>
    <property type="project" value="TreeGrafter"/>
</dbReference>
<dbReference type="GO" id="GO:0007165">
    <property type="term" value="P:signal transduction"/>
    <property type="evidence" value="ECO:0007669"/>
    <property type="project" value="TreeGrafter"/>
</dbReference>
<accession>A0A2S1LN83</accession>
<keyword evidence="4" id="KW-1185">Reference proteome</keyword>
<dbReference type="RefSeq" id="WP_108736752.1">
    <property type="nucleotide sequence ID" value="NZ_CP020919.1"/>
</dbReference>
<proteinExistence type="predicted"/>
<dbReference type="PANTHER" id="PTHR32060">
    <property type="entry name" value="TAIL-SPECIFIC PROTEASE"/>
    <property type="match status" value="1"/>
</dbReference>